<organism evidence="3">
    <name type="scientific">Pelagomonas calceolata</name>
    <dbReference type="NCBI Taxonomy" id="35677"/>
    <lineage>
        <taxon>Eukaryota</taxon>
        <taxon>Sar</taxon>
        <taxon>Stramenopiles</taxon>
        <taxon>Ochrophyta</taxon>
        <taxon>Pelagophyceae</taxon>
        <taxon>Pelagomonadales</taxon>
        <taxon>Pelagomonadaceae</taxon>
        <taxon>Pelagomonas</taxon>
    </lineage>
</organism>
<evidence type="ECO:0000256" key="1">
    <source>
        <dbReference type="SAM" id="MobiDB-lite"/>
    </source>
</evidence>
<keyword evidence="2" id="KW-1133">Transmembrane helix</keyword>
<reference evidence="3" key="1">
    <citation type="submission" date="2021-01" db="EMBL/GenBank/DDBJ databases">
        <authorList>
            <person name="Corre E."/>
            <person name="Pelletier E."/>
            <person name="Niang G."/>
            <person name="Scheremetjew M."/>
            <person name="Finn R."/>
            <person name="Kale V."/>
            <person name="Holt S."/>
            <person name="Cochrane G."/>
            <person name="Meng A."/>
            <person name="Brown T."/>
            <person name="Cohen L."/>
        </authorList>
    </citation>
    <scope>NUCLEOTIDE SEQUENCE</scope>
    <source>
        <strain evidence="3">CCMP1756</strain>
    </source>
</reference>
<proteinExistence type="predicted"/>
<evidence type="ECO:0000256" key="2">
    <source>
        <dbReference type="SAM" id="Phobius"/>
    </source>
</evidence>
<evidence type="ECO:0000313" key="3">
    <source>
        <dbReference type="EMBL" id="CAE0686284.1"/>
    </source>
</evidence>
<feature type="region of interest" description="Disordered" evidence="1">
    <location>
        <begin position="105"/>
        <end position="141"/>
    </location>
</feature>
<gene>
    <name evidence="3" type="ORF">PCAL00307_LOCUS1718</name>
</gene>
<protein>
    <submittedName>
        <fullName evidence="3">Uncharacterized protein</fullName>
    </submittedName>
</protein>
<name>A0A7S3ZKR1_9STRA</name>
<keyword evidence="2" id="KW-0812">Transmembrane</keyword>
<feature type="transmembrane region" description="Helical" evidence="2">
    <location>
        <begin position="83"/>
        <end position="107"/>
    </location>
</feature>
<feature type="transmembrane region" description="Helical" evidence="2">
    <location>
        <begin position="58"/>
        <end position="77"/>
    </location>
</feature>
<dbReference type="EMBL" id="HBIW01002019">
    <property type="protein sequence ID" value="CAE0686284.1"/>
    <property type="molecule type" value="Transcribed_RNA"/>
</dbReference>
<feature type="compositionally biased region" description="Basic and acidic residues" evidence="1">
    <location>
        <begin position="115"/>
        <end position="124"/>
    </location>
</feature>
<feature type="transmembrane region" description="Helical" evidence="2">
    <location>
        <begin position="28"/>
        <end position="46"/>
    </location>
</feature>
<keyword evidence="2" id="KW-0472">Membrane</keyword>
<accession>A0A7S3ZKR1</accession>
<sequence>MASFGPVAIKPPELGDLTSKGQDPAGCLLAVSLGVVAGGAAGIVAADNLKAPTRRSRAFVGLTVGALMSALVTTTCAKRCPTGARLALCSLTLGGALGLYGASTLGLPARRKRPPERDKDKDGNNGEDASATAGTPSPRGT</sequence>
<dbReference type="AlphaFoldDB" id="A0A7S3ZKR1"/>
<feature type="compositionally biased region" description="Polar residues" evidence="1">
    <location>
        <begin position="132"/>
        <end position="141"/>
    </location>
</feature>